<organism evidence="3 4">
    <name type="scientific">Tetranychus urticae</name>
    <name type="common">Two-spotted spider mite</name>
    <dbReference type="NCBI Taxonomy" id="32264"/>
    <lineage>
        <taxon>Eukaryota</taxon>
        <taxon>Metazoa</taxon>
        <taxon>Ecdysozoa</taxon>
        <taxon>Arthropoda</taxon>
        <taxon>Chelicerata</taxon>
        <taxon>Arachnida</taxon>
        <taxon>Acari</taxon>
        <taxon>Acariformes</taxon>
        <taxon>Trombidiformes</taxon>
        <taxon>Prostigmata</taxon>
        <taxon>Eleutherengona</taxon>
        <taxon>Raphignathae</taxon>
        <taxon>Tetranychoidea</taxon>
        <taxon>Tetranychidae</taxon>
        <taxon>Tetranychus</taxon>
    </lineage>
</organism>
<dbReference type="Proteomes" id="UP000015104">
    <property type="component" value="Unassembled WGS sequence"/>
</dbReference>
<reference evidence="3" key="2">
    <citation type="submission" date="2015-06" db="UniProtKB">
        <authorList>
            <consortium name="EnsemblMetazoa"/>
        </authorList>
    </citation>
    <scope>IDENTIFICATION</scope>
</reference>
<dbReference type="EMBL" id="CAEY01001145">
    <property type="status" value="NOT_ANNOTATED_CDS"/>
    <property type="molecule type" value="Genomic_DNA"/>
</dbReference>
<feature type="signal peptide" evidence="2">
    <location>
        <begin position="1"/>
        <end position="20"/>
    </location>
</feature>
<feature type="chain" id="PRO_5004580854" evidence="2">
    <location>
        <begin position="21"/>
        <end position="158"/>
    </location>
</feature>
<keyword evidence="2" id="KW-0732">Signal</keyword>
<protein>
    <submittedName>
        <fullName evidence="3">Uncharacterized protein</fullName>
    </submittedName>
</protein>
<accession>T1K0X6</accession>
<evidence type="ECO:0000313" key="4">
    <source>
        <dbReference type="Proteomes" id="UP000015104"/>
    </source>
</evidence>
<dbReference type="RefSeq" id="XP_025015973.1">
    <property type="nucleotide sequence ID" value="XM_025160205.1"/>
</dbReference>
<evidence type="ECO:0000256" key="1">
    <source>
        <dbReference type="SAM" id="MobiDB-lite"/>
    </source>
</evidence>
<dbReference type="KEGG" id="tut:112538542"/>
<dbReference type="HOGENOM" id="CLU_1671567_0_0_1"/>
<reference evidence="4" key="1">
    <citation type="submission" date="2011-08" db="EMBL/GenBank/DDBJ databases">
        <authorList>
            <person name="Rombauts S."/>
        </authorList>
    </citation>
    <scope>NUCLEOTIDE SEQUENCE</scope>
    <source>
        <strain evidence="4">London</strain>
    </source>
</reference>
<feature type="region of interest" description="Disordered" evidence="1">
    <location>
        <begin position="133"/>
        <end position="158"/>
    </location>
</feature>
<dbReference type="AlphaFoldDB" id="T1K0X6"/>
<evidence type="ECO:0000313" key="3">
    <source>
        <dbReference type="EnsemblMetazoa" id="tetur03g09430.1"/>
    </source>
</evidence>
<evidence type="ECO:0000256" key="2">
    <source>
        <dbReference type="SAM" id="SignalP"/>
    </source>
</evidence>
<name>T1K0X6_TETUR</name>
<keyword evidence="4" id="KW-1185">Reference proteome</keyword>
<proteinExistence type="predicted"/>
<sequence length="158" mass="19007">MNRLLLVPSTIVLQTLLAHCYLRVSPEVNHDSLIYSKYQLVSLTVGQLDKSLNPQVMDSKLGETRGEIPFIEYDFRSEPRRKWKDLRRLRKSQRGLRVRINSRRREDENAKRYENYYYDGHRDEKHREYHSKPYVITSEDNSSNDQRSEDMRNMETLK</sequence>
<dbReference type="EnsemblMetazoa" id="tetur03g09430.1">
    <property type="protein sequence ID" value="tetur03g09430.1"/>
    <property type="gene ID" value="tetur03g09430"/>
</dbReference>
<dbReference type="GeneID" id="112538542"/>
<feature type="compositionally biased region" description="Basic and acidic residues" evidence="1">
    <location>
        <begin position="146"/>
        <end position="158"/>
    </location>
</feature>